<dbReference type="EMBL" id="FMVW01000002">
    <property type="protein sequence ID" value="SCZ31588.1"/>
    <property type="molecule type" value="Genomic_DNA"/>
</dbReference>
<dbReference type="PIRSF" id="PIRSF016487">
    <property type="entry name" value="CYTH_UCP016487"/>
    <property type="match status" value="1"/>
</dbReference>
<evidence type="ECO:0000256" key="1">
    <source>
        <dbReference type="PIRSR" id="PIRSR016487-1"/>
    </source>
</evidence>
<organism evidence="3 4">
    <name type="scientific">Afifella marina DSM 2698</name>
    <dbReference type="NCBI Taxonomy" id="1120955"/>
    <lineage>
        <taxon>Bacteria</taxon>
        <taxon>Pseudomonadati</taxon>
        <taxon>Pseudomonadota</taxon>
        <taxon>Alphaproteobacteria</taxon>
        <taxon>Hyphomicrobiales</taxon>
        <taxon>Afifellaceae</taxon>
        <taxon>Afifella</taxon>
    </lineage>
</organism>
<dbReference type="Pfam" id="PF01928">
    <property type="entry name" value="CYTH"/>
    <property type="match status" value="1"/>
</dbReference>
<keyword evidence="4" id="KW-1185">Reference proteome</keyword>
<proteinExistence type="predicted"/>
<dbReference type="PANTHER" id="PTHR40114:SF1">
    <property type="entry name" value="SLR0698 PROTEIN"/>
    <property type="match status" value="1"/>
</dbReference>
<feature type="domain" description="CYTH" evidence="2">
    <location>
        <begin position="2"/>
        <end position="149"/>
    </location>
</feature>
<dbReference type="InterPro" id="IPR012042">
    <property type="entry name" value="NeuTTM/CthTTM-like"/>
</dbReference>
<dbReference type="RefSeq" id="WP_092810910.1">
    <property type="nucleotide sequence ID" value="NZ_FMVW01000002.1"/>
</dbReference>
<dbReference type="SMART" id="SM01118">
    <property type="entry name" value="CYTH"/>
    <property type="match status" value="1"/>
</dbReference>
<evidence type="ECO:0000313" key="4">
    <source>
        <dbReference type="Proteomes" id="UP000199347"/>
    </source>
</evidence>
<dbReference type="CDD" id="cd07891">
    <property type="entry name" value="CYTH-like_CthTTM-like_1"/>
    <property type="match status" value="1"/>
</dbReference>
<dbReference type="PANTHER" id="PTHR40114">
    <property type="entry name" value="SLR0698 PROTEIN"/>
    <property type="match status" value="1"/>
</dbReference>
<evidence type="ECO:0000259" key="2">
    <source>
        <dbReference type="PROSITE" id="PS51707"/>
    </source>
</evidence>
<dbReference type="STRING" id="1120955.SAMN03080610_01383"/>
<dbReference type="SUPFAM" id="SSF55154">
    <property type="entry name" value="CYTH-like phosphatases"/>
    <property type="match status" value="1"/>
</dbReference>
<reference evidence="3 4" key="1">
    <citation type="submission" date="2016-10" db="EMBL/GenBank/DDBJ databases">
        <authorList>
            <person name="de Groot N.N."/>
        </authorList>
    </citation>
    <scope>NUCLEOTIDE SEQUENCE [LARGE SCALE GENOMIC DNA]</scope>
    <source>
        <strain evidence="3 4">DSM 2698</strain>
    </source>
</reference>
<accession>A0A1G5N3V6</accession>
<gene>
    <name evidence="3" type="ORF">SAMN03080610_01383</name>
</gene>
<dbReference type="Proteomes" id="UP000199347">
    <property type="component" value="Unassembled WGS sequence"/>
</dbReference>
<dbReference type="AlphaFoldDB" id="A0A1G5N3V6"/>
<dbReference type="PROSITE" id="PS51707">
    <property type="entry name" value="CYTH"/>
    <property type="match status" value="1"/>
</dbReference>
<dbReference type="InterPro" id="IPR023577">
    <property type="entry name" value="CYTH_domain"/>
</dbReference>
<name>A0A1G5N3V6_AFIMA</name>
<dbReference type="InterPro" id="IPR033469">
    <property type="entry name" value="CYTH-like_dom_sf"/>
</dbReference>
<feature type="active site" description="Proton acceptor" evidence="1">
    <location>
        <position position="30"/>
    </location>
</feature>
<sequence>MALEIERKFLLASDDWRKSVNETRHIRQGYLCNDERASLRVRIVDDEKAYLTIKSGKAAISRDEYEYAIPLEDGEELIAKCAGRLIEKTRHIIRQGHLAWEIDVFEDRNAGLVVAEIELDHPDQEFEHPDWLGEEVSGDGRYTNASLSQHPYHDWT</sequence>
<protein>
    <submittedName>
        <fullName evidence="3">Adenylate cyclase</fullName>
    </submittedName>
</protein>
<dbReference type="OrthoDB" id="9805588at2"/>
<evidence type="ECO:0000313" key="3">
    <source>
        <dbReference type="EMBL" id="SCZ31588.1"/>
    </source>
</evidence>
<dbReference type="Gene3D" id="2.40.320.10">
    <property type="entry name" value="Hypothetical Protein Pfu-838710-001"/>
    <property type="match status" value="1"/>
</dbReference>